<feature type="compositionally biased region" description="Basic and acidic residues" evidence="1">
    <location>
        <begin position="156"/>
        <end position="168"/>
    </location>
</feature>
<organism evidence="2 3">
    <name type="scientific">Streptomyces hirsutus</name>
    <dbReference type="NCBI Taxonomy" id="35620"/>
    <lineage>
        <taxon>Bacteria</taxon>
        <taxon>Bacillati</taxon>
        <taxon>Actinomycetota</taxon>
        <taxon>Actinomycetes</taxon>
        <taxon>Kitasatosporales</taxon>
        <taxon>Streptomycetaceae</taxon>
        <taxon>Streptomyces</taxon>
    </lineage>
</organism>
<feature type="region of interest" description="Disordered" evidence="1">
    <location>
        <begin position="370"/>
        <end position="397"/>
    </location>
</feature>
<sequence>MTGPAGAADARDRLFELLPLAARTCDEAAGHPLRDLLRVIAEQAQVVQEDIARTYDNWFVETAEDWAVACLAELIGWSPPPPGPGPGPAPGGTAGRDLAVRALRPPRQDVAATLGHRRRKGTRSLLEDLAPDVAGLPGRAVEFAHLLARSQHVNHLRPDRGRTADVRGGDPQALPGGLPGSPPHTVDVRRPTSHRTAGRYGIASVGLFVPGTRAYSVTATEACRVERVGRWAFTFDATGFDVQLYGPGADGGAGLPGGLPGAITRRGLGGPGGRTASPLHYGEGRSLVIRAPGWPAPGQGDPVLPEQVVPADLGDWQAWSPRPGTVAVDPVLGRMLFPRTAPPQQVRVSYHYGFGADLGGGEYRRPLPELLRAGPPSPAAGRRTAAPRPSPAGPARWYRSATGADELRAALAALEQERPPYAVVEITAGTVVELTAGISLRPDQHLLLRAAERVRPVLCPAGPQAPLSVTLAPGSWLTLDGLLVAGPVHLAGDGGAGGDGRRAARVVVRHCTLVPGRTPRSGGAPGQPAPPALELAALPGADVGISHCIVGPVQVTGPPGGEPLRLTVADSVLDATAPAREAVGAGGQGPAPAVLDIARTTVLGTVRVHAVDHGENTVFTGPVTAARVSRGSLRHCWVPAGSRTPRRLHCGPGTEQAPSGPGAWTAPAARLVSVRYPDPGYARLAPDCPEEIRAGADDGAELGAFHDLYLTRRLDALRARMSEYVPAGVDAALFQVD</sequence>
<keyword evidence="3" id="KW-1185">Reference proteome</keyword>
<dbReference type="EMBL" id="CP109134">
    <property type="protein sequence ID" value="WSD04915.1"/>
    <property type="molecule type" value="Genomic_DNA"/>
</dbReference>
<proteinExistence type="predicted"/>
<gene>
    <name evidence="2" type="ORF">OIE73_03520</name>
</gene>
<reference evidence="2 3" key="1">
    <citation type="submission" date="2022-10" db="EMBL/GenBank/DDBJ databases">
        <title>The complete genomes of actinobacterial strains from the NBC collection.</title>
        <authorList>
            <person name="Joergensen T.S."/>
            <person name="Alvarez Arevalo M."/>
            <person name="Sterndorff E.B."/>
            <person name="Faurdal D."/>
            <person name="Vuksanovic O."/>
            <person name="Mourched A.-S."/>
            <person name="Charusanti P."/>
            <person name="Shaw S."/>
            <person name="Blin K."/>
            <person name="Weber T."/>
        </authorList>
    </citation>
    <scope>NUCLEOTIDE SEQUENCE [LARGE SCALE GENOMIC DNA]</scope>
    <source>
        <strain evidence="2 3">NBC 01753</strain>
    </source>
</reference>
<name>A0ABZ1GI16_9ACTN</name>
<feature type="region of interest" description="Disordered" evidence="1">
    <location>
        <begin position="154"/>
        <end position="194"/>
    </location>
</feature>
<feature type="compositionally biased region" description="Low complexity" evidence="1">
    <location>
        <begin position="379"/>
        <end position="397"/>
    </location>
</feature>
<dbReference type="GeneID" id="91541608"/>
<evidence type="ECO:0000313" key="2">
    <source>
        <dbReference type="EMBL" id="WSD04915.1"/>
    </source>
</evidence>
<evidence type="ECO:0000313" key="3">
    <source>
        <dbReference type="Proteomes" id="UP001335325"/>
    </source>
</evidence>
<dbReference type="Proteomes" id="UP001335325">
    <property type="component" value="Chromosome"/>
</dbReference>
<evidence type="ECO:0000256" key="1">
    <source>
        <dbReference type="SAM" id="MobiDB-lite"/>
    </source>
</evidence>
<accession>A0ABZ1GI16</accession>
<dbReference type="RefSeq" id="WP_326751209.1">
    <property type="nucleotide sequence ID" value="NZ_CP109134.1"/>
</dbReference>
<protein>
    <submittedName>
        <fullName evidence="2">Uncharacterized protein</fullName>
    </submittedName>
</protein>